<dbReference type="InterPro" id="IPR011990">
    <property type="entry name" value="TPR-like_helical_dom_sf"/>
</dbReference>
<dbReference type="Gene3D" id="1.20.1280.50">
    <property type="match status" value="1"/>
</dbReference>
<protein>
    <recommendedName>
        <fullName evidence="1">F-box domain-containing protein</fullName>
    </recommendedName>
</protein>
<dbReference type="SMART" id="SM00367">
    <property type="entry name" value="LRR_CC"/>
    <property type="match status" value="2"/>
</dbReference>
<dbReference type="PROSITE" id="PS50181">
    <property type="entry name" value="FBOX"/>
    <property type="match status" value="1"/>
</dbReference>
<dbReference type="Gene3D" id="3.80.10.10">
    <property type="entry name" value="Ribonuclease Inhibitor"/>
    <property type="match status" value="1"/>
</dbReference>
<accession>A0A0D0CPL5</accession>
<name>A0A0D0CPL5_9AGAR</name>
<evidence type="ECO:0000313" key="3">
    <source>
        <dbReference type="Proteomes" id="UP000053593"/>
    </source>
</evidence>
<evidence type="ECO:0000313" key="2">
    <source>
        <dbReference type="EMBL" id="KIK57293.1"/>
    </source>
</evidence>
<gene>
    <name evidence="2" type="ORF">GYMLUDRAFT_98907</name>
</gene>
<sequence length="537" mass="61038">MDWQEPFKKAVLYFKRSKYGECLRLLNYALENGGKDQYAIYDSRAAVYEKTLRLREALIDVKEAIRLAPNRWQCYFRAARLFLLIRKYDEASKMVDLALQKVNPTDDKNRSTLVTLQSQVLESRKRLSCHVGMLPTELLSTIFGYLIEEDPAIVIMISRVCRHWRTVALGDASLWSTLVLSKKDPNRKSAWWIQRSKGRIRELYLRRTLVEKVDWSLDKLDGIQWDHLRSCHLEDIDIFQQLEKASGVHVISQLETLEIRDKLMGSRESFVAHLGDNLKHLILEGAMVWLGDLQTHSLVSLTVMRLGERFLDDIFQLLSQNPSIESLVVNSPFSAFKKSPEAPLNFAYLTTLEYNSGSTQLFKFIRLPSLEYLSVGHCFQTNHLIQCLLDSQTVRLRSIAFDSCAQVPVTDLLRLISLNPSITSLTLKRLSDIAGPVLDALASLDHCPALTHLDLSSNSDVTSSLLGKVLKSRQDSNDASSNDLDETASKPSFGEGILSLTVNSCPGVTADTLEWFRERVPQFSCIYMTKQTSSVRR</sequence>
<feature type="domain" description="F-box" evidence="1">
    <location>
        <begin position="128"/>
        <end position="178"/>
    </location>
</feature>
<dbReference type="InterPro" id="IPR006553">
    <property type="entry name" value="Leu-rich_rpt_Cys-con_subtyp"/>
</dbReference>
<dbReference type="HOGENOM" id="CLU_511015_0_0_1"/>
<dbReference type="SUPFAM" id="SSF52047">
    <property type="entry name" value="RNI-like"/>
    <property type="match status" value="1"/>
</dbReference>
<dbReference type="SUPFAM" id="SSF48452">
    <property type="entry name" value="TPR-like"/>
    <property type="match status" value="1"/>
</dbReference>
<proteinExistence type="predicted"/>
<dbReference type="AlphaFoldDB" id="A0A0D0CPL5"/>
<dbReference type="InterPro" id="IPR032675">
    <property type="entry name" value="LRR_dom_sf"/>
</dbReference>
<evidence type="ECO:0000259" key="1">
    <source>
        <dbReference type="PROSITE" id="PS50181"/>
    </source>
</evidence>
<dbReference type="InterPro" id="IPR001810">
    <property type="entry name" value="F-box_dom"/>
</dbReference>
<dbReference type="Gene3D" id="1.25.40.10">
    <property type="entry name" value="Tetratricopeptide repeat domain"/>
    <property type="match status" value="1"/>
</dbReference>
<reference evidence="2 3" key="1">
    <citation type="submission" date="2014-04" db="EMBL/GenBank/DDBJ databases">
        <title>Evolutionary Origins and Diversification of the Mycorrhizal Mutualists.</title>
        <authorList>
            <consortium name="DOE Joint Genome Institute"/>
            <consortium name="Mycorrhizal Genomics Consortium"/>
            <person name="Kohler A."/>
            <person name="Kuo A."/>
            <person name="Nagy L.G."/>
            <person name="Floudas D."/>
            <person name="Copeland A."/>
            <person name="Barry K.W."/>
            <person name="Cichocki N."/>
            <person name="Veneault-Fourrey C."/>
            <person name="LaButti K."/>
            <person name="Lindquist E.A."/>
            <person name="Lipzen A."/>
            <person name="Lundell T."/>
            <person name="Morin E."/>
            <person name="Murat C."/>
            <person name="Riley R."/>
            <person name="Ohm R."/>
            <person name="Sun H."/>
            <person name="Tunlid A."/>
            <person name="Henrissat B."/>
            <person name="Grigoriev I.V."/>
            <person name="Hibbett D.S."/>
            <person name="Martin F."/>
        </authorList>
    </citation>
    <scope>NUCLEOTIDE SEQUENCE [LARGE SCALE GENOMIC DNA]</scope>
    <source>
        <strain evidence="2 3">FD-317 M1</strain>
    </source>
</reference>
<dbReference type="Proteomes" id="UP000053593">
    <property type="component" value="Unassembled WGS sequence"/>
</dbReference>
<keyword evidence="3" id="KW-1185">Reference proteome</keyword>
<dbReference type="EMBL" id="KN834792">
    <property type="protein sequence ID" value="KIK57293.1"/>
    <property type="molecule type" value="Genomic_DNA"/>
</dbReference>
<dbReference type="OrthoDB" id="2423701at2759"/>
<organism evidence="2 3">
    <name type="scientific">Collybiopsis luxurians FD-317 M1</name>
    <dbReference type="NCBI Taxonomy" id="944289"/>
    <lineage>
        <taxon>Eukaryota</taxon>
        <taxon>Fungi</taxon>
        <taxon>Dikarya</taxon>
        <taxon>Basidiomycota</taxon>
        <taxon>Agaricomycotina</taxon>
        <taxon>Agaricomycetes</taxon>
        <taxon>Agaricomycetidae</taxon>
        <taxon>Agaricales</taxon>
        <taxon>Marasmiineae</taxon>
        <taxon>Omphalotaceae</taxon>
        <taxon>Collybiopsis</taxon>
        <taxon>Collybiopsis luxurians</taxon>
    </lineage>
</organism>
<dbReference type="SUPFAM" id="SSF81383">
    <property type="entry name" value="F-box domain"/>
    <property type="match status" value="1"/>
</dbReference>
<dbReference type="InterPro" id="IPR036047">
    <property type="entry name" value="F-box-like_dom_sf"/>
</dbReference>
<dbReference type="Pfam" id="PF12937">
    <property type="entry name" value="F-box-like"/>
    <property type="match status" value="1"/>
</dbReference>